<evidence type="ECO:0000313" key="2">
    <source>
        <dbReference type="EMBL" id="TNN67633.1"/>
    </source>
</evidence>
<keyword evidence="3" id="KW-1185">Reference proteome</keyword>
<sequence length="86" mass="8881">MIALARPRASSSALVAASAGAPPGGPAYEEPAGKKREVLPLQHNNIVVGSRAPRSTGDGGMLGDGSYFLLSEVKQATINQREADLH</sequence>
<comment type="caution">
    <text evidence="2">The sequence shown here is derived from an EMBL/GenBank/DDBJ whole genome shotgun (WGS) entry which is preliminary data.</text>
</comment>
<evidence type="ECO:0000313" key="3">
    <source>
        <dbReference type="Proteomes" id="UP000314294"/>
    </source>
</evidence>
<gene>
    <name evidence="2" type="ORF">EYF80_022097</name>
</gene>
<name>A0A4Z2HRL5_9TELE</name>
<evidence type="ECO:0000256" key="1">
    <source>
        <dbReference type="SAM" id="MobiDB-lite"/>
    </source>
</evidence>
<dbReference type="EMBL" id="SRLO01000200">
    <property type="protein sequence ID" value="TNN67633.1"/>
    <property type="molecule type" value="Genomic_DNA"/>
</dbReference>
<accession>A0A4Z2HRL5</accession>
<proteinExistence type="predicted"/>
<reference evidence="2 3" key="1">
    <citation type="submission" date="2019-03" db="EMBL/GenBank/DDBJ databases">
        <title>First draft genome of Liparis tanakae, snailfish: a comprehensive survey of snailfish specific genes.</title>
        <authorList>
            <person name="Kim W."/>
            <person name="Song I."/>
            <person name="Jeong J.-H."/>
            <person name="Kim D."/>
            <person name="Kim S."/>
            <person name="Ryu S."/>
            <person name="Song J.Y."/>
            <person name="Lee S.K."/>
        </authorList>
    </citation>
    <scope>NUCLEOTIDE SEQUENCE [LARGE SCALE GENOMIC DNA]</scope>
    <source>
        <tissue evidence="2">Muscle</tissue>
    </source>
</reference>
<feature type="compositionally biased region" description="Low complexity" evidence="1">
    <location>
        <begin position="1"/>
        <end position="30"/>
    </location>
</feature>
<dbReference type="Proteomes" id="UP000314294">
    <property type="component" value="Unassembled WGS sequence"/>
</dbReference>
<protein>
    <submittedName>
        <fullName evidence="2">Uncharacterized protein</fullName>
    </submittedName>
</protein>
<feature type="region of interest" description="Disordered" evidence="1">
    <location>
        <begin position="1"/>
        <end position="33"/>
    </location>
</feature>
<dbReference type="AlphaFoldDB" id="A0A4Z2HRL5"/>
<organism evidence="2 3">
    <name type="scientific">Liparis tanakae</name>
    <name type="common">Tanaka's snailfish</name>
    <dbReference type="NCBI Taxonomy" id="230148"/>
    <lineage>
        <taxon>Eukaryota</taxon>
        <taxon>Metazoa</taxon>
        <taxon>Chordata</taxon>
        <taxon>Craniata</taxon>
        <taxon>Vertebrata</taxon>
        <taxon>Euteleostomi</taxon>
        <taxon>Actinopterygii</taxon>
        <taxon>Neopterygii</taxon>
        <taxon>Teleostei</taxon>
        <taxon>Neoteleostei</taxon>
        <taxon>Acanthomorphata</taxon>
        <taxon>Eupercaria</taxon>
        <taxon>Perciformes</taxon>
        <taxon>Cottioidei</taxon>
        <taxon>Cottales</taxon>
        <taxon>Liparidae</taxon>
        <taxon>Liparis</taxon>
    </lineage>
</organism>